<evidence type="ECO:0000256" key="2">
    <source>
        <dbReference type="ARBA" id="ARBA00022723"/>
    </source>
</evidence>
<keyword evidence="2 4" id="KW-0479">Metal-binding</keyword>
<comment type="cofactor">
    <cofactor evidence="4">
        <name>Zn(2+)</name>
        <dbReference type="ChEBI" id="CHEBI:29105"/>
    </cofactor>
    <text evidence="4">Binds 1 zinc ion per subunit.</text>
</comment>
<feature type="binding site" evidence="4">
    <location>
        <position position="108"/>
    </location>
    <ligand>
        <name>Zn(2+)</name>
        <dbReference type="ChEBI" id="CHEBI:29105"/>
    </ligand>
</feature>
<reference evidence="6 7" key="1">
    <citation type="submission" date="2014-04" db="EMBL/GenBank/DDBJ databases">
        <authorList>
            <consortium name="DOE Joint Genome Institute"/>
            <person name="Kuo A."/>
            <person name="Martino E."/>
            <person name="Perotto S."/>
            <person name="Kohler A."/>
            <person name="Nagy L.G."/>
            <person name="Floudas D."/>
            <person name="Copeland A."/>
            <person name="Barry K.W."/>
            <person name="Cichocki N."/>
            <person name="Veneault-Fourrey C."/>
            <person name="LaButti K."/>
            <person name="Lindquist E.A."/>
            <person name="Lipzen A."/>
            <person name="Lundell T."/>
            <person name="Morin E."/>
            <person name="Murat C."/>
            <person name="Sun H."/>
            <person name="Tunlid A."/>
            <person name="Henrissat B."/>
            <person name="Grigoriev I.V."/>
            <person name="Hibbett D.S."/>
            <person name="Martin F."/>
            <person name="Nordberg H.P."/>
            <person name="Cantor M.N."/>
            <person name="Hua S.X."/>
        </authorList>
    </citation>
    <scope>NUCLEOTIDE SEQUENCE [LARGE SCALE GENOMIC DNA]</scope>
    <source>
        <strain evidence="6 7">Zn</strain>
    </source>
</reference>
<evidence type="ECO:0000256" key="3">
    <source>
        <dbReference type="ARBA" id="ARBA00022833"/>
    </source>
</evidence>
<dbReference type="OrthoDB" id="10248475at2759"/>
<feature type="binding site" evidence="4">
    <location>
        <position position="105"/>
    </location>
    <ligand>
        <name>Zn(2+)</name>
        <dbReference type="ChEBI" id="CHEBI:29105"/>
    </ligand>
</feature>
<comment type="similarity">
    <text evidence="1 5">Belongs to the beta-class carbonic anhydrase family.</text>
</comment>
<dbReference type="Proteomes" id="UP000054321">
    <property type="component" value="Unassembled WGS sequence"/>
</dbReference>
<dbReference type="InterPro" id="IPR001765">
    <property type="entry name" value="Carbonic_anhydrase"/>
</dbReference>
<dbReference type="SUPFAM" id="SSF53056">
    <property type="entry name" value="beta-carbonic anhydrase, cab"/>
    <property type="match status" value="1"/>
</dbReference>
<dbReference type="PANTHER" id="PTHR43175">
    <property type="entry name" value="CARBONIC ANHYDRASE"/>
    <property type="match status" value="1"/>
</dbReference>
<comment type="catalytic activity">
    <reaction evidence="5">
        <text>hydrogencarbonate + H(+) = CO2 + H2O</text>
        <dbReference type="Rhea" id="RHEA:10748"/>
        <dbReference type="ChEBI" id="CHEBI:15377"/>
        <dbReference type="ChEBI" id="CHEBI:15378"/>
        <dbReference type="ChEBI" id="CHEBI:16526"/>
        <dbReference type="ChEBI" id="CHEBI:17544"/>
        <dbReference type="EC" id="4.2.1.1"/>
    </reaction>
</comment>
<name>A0A0C3GD11_OIDMZ</name>
<organism evidence="6 7">
    <name type="scientific">Oidiodendron maius (strain Zn)</name>
    <dbReference type="NCBI Taxonomy" id="913774"/>
    <lineage>
        <taxon>Eukaryota</taxon>
        <taxon>Fungi</taxon>
        <taxon>Dikarya</taxon>
        <taxon>Ascomycota</taxon>
        <taxon>Pezizomycotina</taxon>
        <taxon>Leotiomycetes</taxon>
        <taxon>Leotiomycetes incertae sedis</taxon>
        <taxon>Myxotrichaceae</taxon>
        <taxon>Oidiodendron</taxon>
    </lineage>
</organism>
<feature type="binding site" evidence="4">
    <location>
        <position position="53"/>
    </location>
    <ligand>
        <name>Zn(2+)</name>
        <dbReference type="ChEBI" id="CHEBI:29105"/>
    </ligand>
</feature>
<comment type="function">
    <text evidence="5">Reversible hydration of carbon dioxide.</text>
</comment>
<dbReference type="GO" id="GO:0008270">
    <property type="term" value="F:zinc ion binding"/>
    <property type="evidence" value="ECO:0007669"/>
    <property type="project" value="UniProtKB-UniRule"/>
</dbReference>
<dbReference type="EC" id="4.2.1.1" evidence="5"/>
<accession>A0A0C3GD11</accession>
<feature type="binding site" evidence="4">
    <location>
        <position position="55"/>
    </location>
    <ligand>
        <name>Zn(2+)</name>
        <dbReference type="ChEBI" id="CHEBI:29105"/>
    </ligand>
</feature>
<protein>
    <recommendedName>
        <fullName evidence="5">Carbonic anhydrase</fullName>
        <ecNumber evidence="5">4.2.1.1</ecNumber>
    </recommendedName>
    <alternativeName>
        <fullName evidence="5">Carbonate dehydratase</fullName>
    </alternativeName>
</protein>
<dbReference type="InParanoid" id="A0A0C3GD11"/>
<dbReference type="Pfam" id="PF00484">
    <property type="entry name" value="Pro_CA"/>
    <property type="match status" value="1"/>
</dbReference>
<evidence type="ECO:0000313" key="7">
    <source>
        <dbReference type="Proteomes" id="UP000054321"/>
    </source>
</evidence>
<evidence type="ECO:0000256" key="4">
    <source>
        <dbReference type="PIRSR" id="PIRSR601765-1"/>
    </source>
</evidence>
<evidence type="ECO:0000256" key="5">
    <source>
        <dbReference type="RuleBase" id="RU003956"/>
    </source>
</evidence>
<dbReference type="PANTHER" id="PTHR43175:SF3">
    <property type="entry name" value="CARBON DISULFIDE HYDROLASE"/>
    <property type="match status" value="1"/>
</dbReference>
<evidence type="ECO:0000313" key="6">
    <source>
        <dbReference type="EMBL" id="KIM94045.1"/>
    </source>
</evidence>
<keyword evidence="5" id="KW-0456">Lyase</keyword>
<dbReference type="SMART" id="SM00947">
    <property type="entry name" value="Pro_CA"/>
    <property type="match status" value="1"/>
</dbReference>
<dbReference type="GO" id="GO:0004089">
    <property type="term" value="F:carbonate dehydratase activity"/>
    <property type="evidence" value="ECO:0007669"/>
    <property type="project" value="UniProtKB-UniRule"/>
</dbReference>
<proteinExistence type="inferred from homology"/>
<dbReference type="STRING" id="913774.A0A0C3GD11"/>
<dbReference type="EMBL" id="KN832891">
    <property type="protein sequence ID" value="KIM94045.1"/>
    <property type="molecule type" value="Genomic_DNA"/>
</dbReference>
<keyword evidence="7" id="KW-1185">Reference proteome</keyword>
<dbReference type="HOGENOM" id="CLU_084253_4_1_1"/>
<dbReference type="InterPro" id="IPR036874">
    <property type="entry name" value="Carbonic_anhydrase_sf"/>
</dbReference>
<evidence type="ECO:0000256" key="1">
    <source>
        <dbReference type="ARBA" id="ARBA00006217"/>
    </source>
</evidence>
<gene>
    <name evidence="6" type="ORF">OIDMADRAFT_35103</name>
</gene>
<dbReference type="AlphaFoldDB" id="A0A0C3GD11"/>
<keyword evidence="3 4" id="KW-0862">Zinc</keyword>
<dbReference type="Gene3D" id="3.40.1050.10">
    <property type="entry name" value="Carbonic anhydrase"/>
    <property type="match status" value="1"/>
</dbReference>
<reference evidence="7" key="2">
    <citation type="submission" date="2015-01" db="EMBL/GenBank/DDBJ databases">
        <title>Evolutionary Origins and Diversification of the Mycorrhizal Mutualists.</title>
        <authorList>
            <consortium name="DOE Joint Genome Institute"/>
            <consortium name="Mycorrhizal Genomics Consortium"/>
            <person name="Kohler A."/>
            <person name="Kuo A."/>
            <person name="Nagy L.G."/>
            <person name="Floudas D."/>
            <person name="Copeland A."/>
            <person name="Barry K.W."/>
            <person name="Cichocki N."/>
            <person name="Veneault-Fourrey C."/>
            <person name="LaButti K."/>
            <person name="Lindquist E.A."/>
            <person name="Lipzen A."/>
            <person name="Lundell T."/>
            <person name="Morin E."/>
            <person name="Murat C."/>
            <person name="Riley R."/>
            <person name="Ohm R."/>
            <person name="Sun H."/>
            <person name="Tunlid A."/>
            <person name="Henrissat B."/>
            <person name="Grigoriev I.V."/>
            <person name="Hibbett D.S."/>
            <person name="Martin F."/>
        </authorList>
    </citation>
    <scope>NUCLEOTIDE SEQUENCE [LARGE SCALE GENOMIC DNA]</scope>
    <source>
        <strain evidence="7">Zn</strain>
    </source>
</reference>
<sequence>MDHKPANYKPVHRPTVDELLLRNKNYAATAHRPWPDMWQLLEWTAPSTIVIACADPRCDPQQFMEGRKGEIATIRNLGGQAEISIHDVATLDSEFQFKELVVVHHTDCGVTYLTKDGVYAYLRENLPDATTAALEAFPIRIFSSMEEGVRHDLEVVRNSPYLRKELKDSVRGFVFDIKTGLLNPVV</sequence>